<evidence type="ECO:0000256" key="5">
    <source>
        <dbReference type="ARBA" id="ARBA00022825"/>
    </source>
</evidence>
<evidence type="ECO:0000256" key="6">
    <source>
        <dbReference type="ARBA" id="ARBA00023157"/>
    </source>
</evidence>
<keyword evidence="5" id="KW-0720">Serine protease</keyword>
<keyword evidence="2" id="KW-0964">Secreted</keyword>
<gene>
    <name evidence="9" type="ORF">AVEN_238694_1</name>
</gene>
<dbReference type="PROSITE" id="PS00135">
    <property type="entry name" value="TRYPSIN_SER"/>
    <property type="match status" value="1"/>
</dbReference>
<dbReference type="OrthoDB" id="93664at2759"/>
<dbReference type="GO" id="GO:0005615">
    <property type="term" value="C:extracellular space"/>
    <property type="evidence" value="ECO:0007669"/>
    <property type="project" value="TreeGrafter"/>
</dbReference>
<keyword evidence="10" id="KW-1185">Reference proteome</keyword>
<dbReference type="GO" id="GO:0006508">
    <property type="term" value="P:proteolysis"/>
    <property type="evidence" value="ECO:0007669"/>
    <property type="project" value="UniProtKB-KW"/>
</dbReference>
<dbReference type="EMBL" id="BGPR01000119">
    <property type="protein sequence ID" value="GBL96332.1"/>
    <property type="molecule type" value="Genomic_DNA"/>
</dbReference>
<sequence length="148" mass="16271">MEHAMATGCSASFILRSLPELRIQEWKTVYLKEHLDNQMLSIPRSCTGSELELKQAAVPIISLEQCRKWHKNFDVAPTMACAGHADGGHDSCDGDSGGPLVYSYDKNVWHLAGIVSTGGAICGDKEQPGIYTLVPCYVDWMENVINET</sequence>
<dbReference type="SUPFAM" id="SSF50494">
    <property type="entry name" value="Trypsin-like serine proteases"/>
    <property type="match status" value="1"/>
</dbReference>
<comment type="similarity">
    <text evidence="7">Belongs to the peptidase S1 family. CLIP subfamily.</text>
</comment>
<evidence type="ECO:0000313" key="9">
    <source>
        <dbReference type="EMBL" id="GBL96332.1"/>
    </source>
</evidence>
<evidence type="ECO:0000256" key="3">
    <source>
        <dbReference type="ARBA" id="ARBA00022670"/>
    </source>
</evidence>
<name>A0A4Y2BVW9_ARAVE</name>
<feature type="domain" description="Peptidase S1" evidence="8">
    <location>
        <begin position="1"/>
        <end position="146"/>
    </location>
</feature>
<dbReference type="Proteomes" id="UP000499080">
    <property type="component" value="Unassembled WGS sequence"/>
</dbReference>
<keyword evidence="3" id="KW-0645">Protease</keyword>
<evidence type="ECO:0000256" key="4">
    <source>
        <dbReference type="ARBA" id="ARBA00022801"/>
    </source>
</evidence>
<dbReference type="InterPro" id="IPR050127">
    <property type="entry name" value="Serine_Proteases_S1"/>
</dbReference>
<dbReference type="PANTHER" id="PTHR24264">
    <property type="entry name" value="TRYPSIN-RELATED"/>
    <property type="match status" value="1"/>
</dbReference>
<reference evidence="9 10" key="1">
    <citation type="journal article" date="2019" name="Sci. Rep.">
        <title>Orb-weaving spider Araneus ventricosus genome elucidates the spidroin gene catalogue.</title>
        <authorList>
            <person name="Kono N."/>
            <person name="Nakamura H."/>
            <person name="Ohtoshi R."/>
            <person name="Moran D.A.P."/>
            <person name="Shinohara A."/>
            <person name="Yoshida Y."/>
            <person name="Fujiwara M."/>
            <person name="Mori M."/>
            <person name="Tomita M."/>
            <person name="Arakawa K."/>
        </authorList>
    </citation>
    <scope>NUCLEOTIDE SEQUENCE [LARGE SCALE GENOMIC DNA]</scope>
</reference>
<dbReference type="PANTHER" id="PTHR24264:SF65">
    <property type="entry name" value="SRCR DOMAIN-CONTAINING PROTEIN"/>
    <property type="match status" value="1"/>
</dbReference>
<accession>A0A4Y2BVW9</accession>
<dbReference type="FunFam" id="2.40.10.10:FF:000002">
    <property type="entry name" value="Transmembrane protease serine"/>
    <property type="match status" value="1"/>
</dbReference>
<evidence type="ECO:0000256" key="1">
    <source>
        <dbReference type="ARBA" id="ARBA00004613"/>
    </source>
</evidence>
<dbReference type="InterPro" id="IPR043504">
    <property type="entry name" value="Peptidase_S1_PA_chymotrypsin"/>
</dbReference>
<keyword evidence="4" id="KW-0378">Hydrolase</keyword>
<dbReference type="Pfam" id="PF00089">
    <property type="entry name" value="Trypsin"/>
    <property type="match status" value="1"/>
</dbReference>
<dbReference type="InterPro" id="IPR009003">
    <property type="entry name" value="Peptidase_S1_PA"/>
</dbReference>
<dbReference type="AlphaFoldDB" id="A0A4Y2BVW9"/>
<evidence type="ECO:0000256" key="2">
    <source>
        <dbReference type="ARBA" id="ARBA00022525"/>
    </source>
</evidence>
<proteinExistence type="inferred from homology"/>
<dbReference type="SMART" id="SM00020">
    <property type="entry name" value="Tryp_SPc"/>
    <property type="match status" value="1"/>
</dbReference>
<dbReference type="InterPro" id="IPR001254">
    <property type="entry name" value="Trypsin_dom"/>
</dbReference>
<evidence type="ECO:0000259" key="8">
    <source>
        <dbReference type="PROSITE" id="PS50240"/>
    </source>
</evidence>
<dbReference type="GO" id="GO:0004252">
    <property type="term" value="F:serine-type endopeptidase activity"/>
    <property type="evidence" value="ECO:0007669"/>
    <property type="project" value="InterPro"/>
</dbReference>
<dbReference type="PROSITE" id="PS50240">
    <property type="entry name" value="TRYPSIN_DOM"/>
    <property type="match status" value="1"/>
</dbReference>
<dbReference type="Gene3D" id="2.40.10.10">
    <property type="entry name" value="Trypsin-like serine proteases"/>
    <property type="match status" value="1"/>
</dbReference>
<evidence type="ECO:0000256" key="7">
    <source>
        <dbReference type="ARBA" id="ARBA00024195"/>
    </source>
</evidence>
<evidence type="ECO:0000313" key="10">
    <source>
        <dbReference type="Proteomes" id="UP000499080"/>
    </source>
</evidence>
<dbReference type="InterPro" id="IPR033116">
    <property type="entry name" value="TRYPSIN_SER"/>
</dbReference>
<organism evidence="9 10">
    <name type="scientific">Araneus ventricosus</name>
    <name type="common">Orbweaver spider</name>
    <name type="synonym">Epeira ventricosa</name>
    <dbReference type="NCBI Taxonomy" id="182803"/>
    <lineage>
        <taxon>Eukaryota</taxon>
        <taxon>Metazoa</taxon>
        <taxon>Ecdysozoa</taxon>
        <taxon>Arthropoda</taxon>
        <taxon>Chelicerata</taxon>
        <taxon>Arachnida</taxon>
        <taxon>Araneae</taxon>
        <taxon>Araneomorphae</taxon>
        <taxon>Entelegynae</taxon>
        <taxon>Araneoidea</taxon>
        <taxon>Araneidae</taxon>
        <taxon>Araneus</taxon>
    </lineage>
</organism>
<keyword evidence="6" id="KW-1015">Disulfide bond</keyword>
<comment type="subcellular location">
    <subcellularLocation>
        <location evidence="1">Secreted</location>
    </subcellularLocation>
</comment>
<protein>
    <recommendedName>
        <fullName evidence="8">Peptidase S1 domain-containing protein</fullName>
    </recommendedName>
</protein>
<comment type="caution">
    <text evidence="9">The sequence shown here is derived from an EMBL/GenBank/DDBJ whole genome shotgun (WGS) entry which is preliminary data.</text>
</comment>